<dbReference type="InterPro" id="IPR014710">
    <property type="entry name" value="RmlC-like_jellyroll"/>
</dbReference>
<dbReference type="PROSITE" id="PS51063">
    <property type="entry name" value="HTH_CRP_2"/>
    <property type="match status" value="1"/>
</dbReference>
<dbReference type="SMART" id="SM00100">
    <property type="entry name" value="cNMP"/>
    <property type="match status" value="1"/>
</dbReference>
<feature type="domain" description="HTH crp-type" evidence="5">
    <location>
        <begin position="150"/>
        <end position="219"/>
    </location>
</feature>
<keyword evidence="7" id="KW-1185">Reference proteome</keyword>
<name>A0A376GZX6_ENTGA</name>
<dbReference type="GO" id="GO:0003677">
    <property type="term" value="F:DNA binding"/>
    <property type="evidence" value="ECO:0007669"/>
    <property type="project" value="UniProtKB-KW"/>
</dbReference>
<evidence type="ECO:0000256" key="3">
    <source>
        <dbReference type="ARBA" id="ARBA00023163"/>
    </source>
</evidence>
<dbReference type="EMBL" id="UFYW01000001">
    <property type="protein sequence ID" value="STD83563.1"/>
    <property type="molecule type" value="Genomic_DNA"/>
</dbReference>
<keyword evidence="1" id="KW-0805">Transcription regulation</keyword>
<dbReference type="GO" id="GO:0003700">
    <property type="term" value="F:DNA-binding transcription factor activity"/>
    <property type="evidence" value="ECO:0007669"/>
    <property type="project" value="TreeGrafter"/>
</dbReference>
<dbReference type="SMART" id="SM00419">
    <property type="entry name" value="HTH_CRP"/>
    <property type="match status" value="1"/>
</dbReference>
<sequence length="229" mass="26354">MIGFTKYDHCISTMPLFQGLSLTEIQFIQSDITEQAFSAGQFIYQAEDILESLYLIQEGKVKVYRLGSSGKEQVIRILEQGDFVGELALFEEQHYGCFIEAISPTKVCTIQKDNFKRILLSHPQIALELLSEMARRLDNTERLTVGITTERAETRLIQYLLEENIKQNTEQIKLETTKKELASYLGMTPETLSRYLTKLTRNNLIKQPIPNIIELTNVTELKNLMDKVR</sequence>
<evidence type="ECO:0000259" key="5">
    <source>
        <dbReference type="PROSITE" id="PS51063"/>
    </source>
</evidence>
<dbReference type="Gene3D" id="2.60.120.10">
    <property type="entry name" value="Jelly Rolls"/>
    <property type="match status" value="1"/>
</dbReference>
<dbReference type="SUPFAM" id="SSF51206">
    <property type="entry name" value="cAMP-binding domain-like"/>
    <property type="match status" value="1"/>
</dbReference>
<evidence type="ECO:0000256" key="2">
    <source>
        <dbReference type="ARBA" id="ARBA00023125"/>
    </source>
</evidence>
<evidence type="ECO:0000259" key="4">
    <source>
        <dbReference type="PROSITE" id="PS50042"/>
    </source>
</evidence>
<evidence type="ECO:0000313" key="7">
    <source>
        <dbReference type="Proteomes" id="UP000254807"/>
    </source>
</evidence>
<keyword evidence="3" id="KW-0804">Transcription</keyword>
<reference evidence="6 7" key="1">
    <citation type="submission" date="2018-06" db="EMBL/GenBank/DDBJ databases">
        <authorList>
            <consortium name="Pathogen Informatics"/>
            <person name="Doyle S."/>
        </authorList>
    </citation>
    <scope>NUCLEOTIDE SEQUENCE [LARGE SCALE GENOMIC DNA]</scope>
    <source>
        <strain evidence="6 7">NCTC12360</strain>
    </source>
</reference>
<protein>
    <submittedName>
        <fullName evidence="6">Transcriptional regulator, Crp, Fnr family</fullName>
    </submittedName>
</protein>
<accession>A0A376GZX6</accession>
<dbReference type="InterPro" id="IPR036390">
    <property type="entry name" value="WH_DNA-bd_sf"/>
</dbReference>
<dbReference type="InterPro" id="IPR036388">
    <property type="entry name" value="WH-like_DNA-bd_sf"/>
</dbReference>
<dbReference type="Proteomes" id="UP000254807">
    <property type="component" value="Unassembled WGS sequence"/>
</dbReference>
<dbReference type="AlphaFoldDB" id="A0A376GZX6"/>
<evidence type="ECO:0000256" key="1">
    <source>
        <dbReference type="ARBA" id="ARBA00023015"/>
    </source>
</evidence>
<dbReference type="OrthoDB" id="9798104at2"/>
<dbReference type="PRINTS" id="PR00034">
    <property type="entry name" value="HTHCRP"/>
</dbReference>
<dbReference type="GO" id="GO:0005829">
    <property type="term" value="C:cytosol"/>
    <property type="evidence" value="ECO:0007669"/>
    <property type="project" value="TreeGrafter"/>
</dbReference>
<dbReference type="Pfam" id="PF13545">
    <property type="entry name" value="HTH_Crp_2"/>
    <property type="match status" value="1"/>
</dbReference>
<dbReference type="PANTHER" id="PTHR24567:SF28">
    <property type="entry name" value="LISTERIOLYSIN REGULATORY PROTEIN"/>
    <property type="match status" value="1"/>
</dbReference>
<dbReference type="CDD" id="cd00038">
    <property type="entry name" value="CAP_ED"/>
    <property type="match status" value="1"/>
</dbReference>
<dbReference type="Pfam" id="PF00027">
    <property type="entry name" value="cNMP_binding"/>
    <property type="match status" value="1"/>
</dbReference>
<keyword evidence="2" id="KW-0238">DNA-binding</keyword>
<dbReference type="PROSITE" id="PS50042">
    <property type="entry name" value="CNMP_BINDING_3"/>
    <property type="match status" value="1"/>
</dbReference>
<gene>
    <name evidence="6" type="primary">crp_1</name>
    <name evidence="6" type="ORF">NCTC12360_02030</name>
</gene>
<dbReference type="InterPro" id="IPR050397">
    <property type="entry name" value="Env_Response_Regulators"/>
</dbReference>
<dbReference type="InterPro" id="IPR018490">
    <property type="entry name" value="cNMP-bd_dom_sf"/>
</dbReference>
<dbReference type="RefSeq" id="WP_060815428.1">
    <property type="nucleotide sequence ID" value="NZ_JBHULA010000027.1"/>
</dbReference>
<dbReference type="SUPFAM" id="SSF46785">
    <property type="entry name" value="Winged helix' DNA-binding domain"/>
    <property type="match status" value="1"/>
</dbReference>
<dbReference type="PANTHER" id="PTHR24567">
    <property type="entry name" value="CRP FAMILY TRANSCRIPTIONAL REGULATORY PROTEIN"/>
    <property type="match status" value="1"/>
</dbReference>
<feature type="domain" description="Cyclic nucleotide-binding" evidence="4">
    <location>
        <begin position="16"/>
        <end position="136"/>
    </location>
</feature>
<proteinExistence type="predicted"/>
<evidence type="ECO:0000313" key="6">
    <source>
        <dbReference type="EMBL" id="STD83563.1"/>
    </source>
</evidence>
<dbReference type="Gene3D" id="1.10.10.10">
    <property type="entry name" value="Winged helix-like DNA-binding domain superfamily/Winged helix DNA-binding domain"/>
    <property type="match status" value="1"/>
</dbReference>
<organism evidence="6 7">
    <name type="scientific">Enterococcus gallinarum</name>
    <dbReference type="NCBI Taxonomy" id="1353"/>
    <lineage>
        <taxon>Bacteria</taxon>
        <taxon>Bacillati</taxon>
        <taxon>Bacillota</taxon>
        <taxon>Bacilli</taxon>
        <taxon>Lactobacillales</taxon>
        <taxon>Enterococcaceae</taxon>
        <taxon>Enterococcus</taxon>
    </lineage>
</organism>
<dbReference type="InterPro" id="IPR000595">
    <property type="entry name" value="cNMP-bd_dom"/>
</dbReference>
<dbReference type="InterPro" id="IPR012318">
    <property type="entry name" value="HTH_CRP"/>
</dbReference>